<dbReference type="EMBL" id="JBHRWK010000090">
    <property type="protein sequence ID" value="MFC3455426.1"/>
    <property type="molecule type" value="Genomic_DNA"/>
</dbReference>
<gene>
    <name evidence="2" type="ORF">ACFOSH_38830</name>
</gene>
<protein>
    <submittedName>
        <fullName evidence="2">HNH endonuclease signature motif containing protein</fullName>
    </submittedName>
</protein>
<accession>A0ABV7P8H6</accession>
<keyword evidence="2" id="KW-0378">Hydrolase</keyword>
<proteinExistence type="predicted"/>
<keyword evidence="3" id="KW-1185">Reference proteome</keyword>
<feature type="non-terminal residue" evidence="2">
    <location>
        <position position="1"/>
    </location>
</feature>
<evidence type="ECO:0000313" key="3">
    <source>
        <dbReference type="Proteomes" id="UP001595645"/>
    </source>
</evidence>
<comment type="caution">
    <text evidence="2">The sequence shown here is derived from an EMBL/GenBank/DDBJ whole genome shotgun (WGS) entry which is preliminary data.</text>
</comment>
<keyword evidence="2" id="KW-0255">Endonuclease</keyword>
<sequence>PGSGERHGETTRRNPGTAPHADSHWADGGPTDLRNLVLLCGFHHRLIHHGDWQVRMAADGLPEFVPPQYLDPLRRTRRNIRV</sequence>
<name>A0ABV7P8H6_9PSEU</name>
<dbReference type="CDD" id="cd00085">
    <property type="entry name" value="HNHc"/>
    <property type="match status" value="1"/>
</dbReference>
<evidence type="ECO:0000256" key="1">
    <source>
        <dbReference type="SAM" id="MobiDB-lite"/>
    </source>
</evidence>
<reference evidence="3" key="1">
    <citation type="journal article" date="2019" name="Int. J. Syst. Evol. Microbiol.">
        <title>The Global Catalogue of Microorganisms (GCM) 10K type strain sequencing project: providing services to taxonomists for standard genome sequencing and annotation.</title>
        <authorList>
            <consortium name="The Broad Institute Genomics Platform"/>
            <consortium name="The Broad Institute Genome Sequencing Center for Infectious Disease"/>
            <person name="Wu L."/>
            <person name="Ma J."/>
        </authorList>
    </citation>
    <scope>NUCLEOTIDE SEQUENCE [LARGE SCALE GENOMIC DNA]</scope>
    <source>
        <strain evidence="3">CGMCC 4.7676</strain>
    </source>
</reference>
<dbReference type="GO" id="GO:0004519">
    <property type="term" value="F:endonuclease activity"/>
    <property type="evidence" value="ECO:0007669"/>
    <property type="project" value="UniProtKB-KW"/>
</dbReference>
<feature type="compositionally biased region" description="Basic and acidic residues" evidence="1">
    <location>
        <begin position="1"/>
        <end position="12"/>
    </location>
</feature>
<keyword evidence="2" id="KW-0540">Nuclease</keyword>
<evidence type="ECO:0000313" key="2">
    <source>
        <dbReference type="EMBL" id="MFC3455426.1"/>
    </source>
</evidence>
<feature type="region of interest" description="Disordered" evidence="1">
    <location>
        <begin position="1"/>
        <end position="27"/>
    </location>
</feature>
<dbReference type="Proteomes" id="UP001595645">
    <property type="component" value="Unassembled WGS sequence"/>
</dbReference>
<organism evidence="2 3">
    <name type="scientific">Amycolatopsis speibonae</name>
    <dbReference type="NCBI Taxonomy" id="1450224"/>
    <lineage>
        <taxon>Bacteria</taxon>
        <taxon>Bacillati</taxon>
        <taxon>Actinomycetota</taxon>
        <taxon>Actinomycetes</taxon>
        <taxon>Pseudonocardiales</taxon>
        <taxon>Pseudonocardiaceae</taxon>
        <taxon>Amycolatopsis</taxon>
    </lineage>
</organism>
<dbReference type="RefSeq" id="WP_378245853.1">
    <property type="nucleotide sequence ID" value="NZ_JBHRWK010000090.1"/>
</dbReference>
<dbReference type="InterPro" id="IPR003615">
    <property type="entry name" value="HNH_nuc"/>
</dbReference>